<name>A0ACC0VRK4_9STRA</name>
<evidence type="ECO:0000313" key="2">
    <source>
        <dbReference type="Proteomes" id="UP001163321"/>
    </source>
</evidence>
<protein>
    <submittedName>
        <fullName evidence="1">Uncharacterized protein</fullName>
    </submittedName>
</protein>
<dbReference type="EMBL" id="CM047587">
    <property type="protein sequence ID" value="KAI9908726.1"/>
    <property type="molecule type" value="Genomic_DNA"/>
</dbReference>
<reference evidence="1 2" key="1">
    <citation type="journal article" date="2022" name="bioRxiv">
        <title>The genome of the oomycete Peronosclerospora sorghi, a cosmopolitan pathogen of maize and sorghum, is inflated with dispersed pseudogenes.</title>
        <authorList>
            <person name="Fletcher K."/>
            <person name="Martin F."/>
            <person name="Isakeit T."/>
            <person name="Cavanaugh K."/>
            <person name="Magill C."/>
            <person name="Michelmore R."/>
        </authorList>
    </citation>
    <scope>NUCLEOTIDE SEQUENCE [LARGE SCALE GENOMIC DNA]</scope>
    <source>
        <strain evidence="1">P6</strain>
    </source>
</reference>
<comment type="caution">
    <text evidence="1">The sequence shown here is derived from an EMBL/GenBank/DDBJ whole genome shotgun (WGS) entry which is preliminary data.</text>
</comment>
<accession>A0ACC0VRK4</accession>
<proteinExistence type="predicted"/>
<keyword evidence="2" id="KW-1185">Reference proteome</keyword>
<organism evidence="1 2">
    <name type="scientific">Peronosclerospora sorghi</name>
    <dbReference type="NCBI Taxonomy" id="230839"/>
    <lineage>
        <taxon>Eukaryota</taxon>
        <taxon>Sar</taxon>
        <taxon>Stramenopiles</taxon>
        <taxon>Oomycota</taxon>
        <taxon>Peronosporomycetes</taxon>
        <taxon>Peronosporales</taxon>
        <taxon>Peronosporaceae</taxon>
        <taxon>Peronosclerospora</taxon>
    </lineage>
</organism>
<gene>
    <name evidence="1" type="ORF">PsorP6_003007</name>
</gene>
<sequence>MNPHGRQQELLEAIGFNFEVALQVQRYHSKAYSFMGKTVQNFQAGVVGKCIDSPRSGSRSVAVVQNSRYDARGSDRGMRFAVGPAGLQVTCVLGDDRSTIHLKDLDSVGFAPVPGLSGDLEAIINYGGCLKSSQPAAFRCWYKHSQRYRSRIPSFMVDYMMPYPNFYEQSVQIPKARVTRFLGFRCIGRLELVEVNAPVDYVEVDLTRSAPSMVNSIVDEPDWL</sequence>
<evidence type="ECO:0000313" key="1">
    <source>
        <dbReference type="EMBL" id="KAI9908726.1"/>
    </source>
</evidence>
<dbReference type="Proteomes" id="UP001163321">
    <property type="component" value="Chromosome 8"/>
</dbReference>